<protein>
    <submittedName>
        <fullName evidence="2">Uncharacterized protein</fullName>
    </submittedName>
</protein>
<feature type="region of interest" description="Disordered" evidence="1">
    <location>
        <begin position="558"/>
        <end position="582"/>
    </location>
</feature>
<feature type="compositionally biased region" description="Basic and acidic residues" evidence="1">
    <location>
        <begin position="594"/>
        <end position="606"/>
    </location>
</feature>
<feature type="compositionally biased region" description="Low complexity" evidence="1">
    <location>
        <begin position="907"/>
        <end position="928"/>
    </location>
</feature>
<feature type="region of interest" description="Disordered" evidence="1">
    <location>
        <begin position="1810"/>
        <end position="1860"/>
    </location>
</feature>
<feature type="compositionally biased region" description="Pro residues" evidence="1">
    <location>
        <begin position="330"/>
        <end position="339"/>
    </location>
</feature>
<sequence>MEDDAAAETTSINFSLVLSNGSGDVAGGSSTESPPSDDNGIIRAGRGDVHHLMPAIQVPKPMRLQPPTSPIPALRAALPPSSSTPFGDEASDGGAPSSAASPASAHVAKSITPFQEIHPAELPCKRRVASPSLEKDVSLDFVRAVQRLDSENFQRSWSRSTVSGGDGDDDDSEHSGNDVSAKRRCHQGAAGNAINEGEQATQAPAQSPSSTAPSRQLLVPPQQPTRARNVAATTSTLIATTADETINFEEEQNDDTDDTTAAPVAAAAPPSRTSAVKQAALPPPQEQHQRRGTALTPSTELRATAHESPPLLPSTTAGTTPSKNISGPKPQTPTSPPAQQPRNEHRRSSSSSSRNTSPGYTVSAATAATITGAADVGGATLPTASLASHGRIALPDADPQHYPPYLRVLSSSMQNEDDPMYCTVSEMTMANPVTPRGGVSLPLLGLNTGPQQARGTSGGSLYLSPLRPSLRSAAAGRRVQSSDFSLDESNALLTLNTAREVVKSATAGAKESTYFRDVAFEDGAEPASTSTPSQSMLGLHGKPLPSFVQPALVKRTADGRTTAGGGRLSPPASPRQLPHPSAPPAIVAELKCHAEREEDDEKEHTLRPTSTPSPRETRVGGEGAHRGRRSASSIFKSFPSETICGRSRNSVAAKSGVDEHGEGGGEGRDVKASGRSTSSIQSTRSSSLASGLSRLSSMFKRLVSGAAHGRVEVKTQRPLQASSSSLQQQQQQQQRTRQREDNAATTTAVAALVTSTLGNTVKVTDSSTDLRSADTQVGRKQRQPPPAVTPAVASATVVKPGRATPTREITSSWHGDSIDFPTADEEDRGLGDGVVGVAPLIPPAAAVPAVPVEGACGSAEESKGQRKKKNAERPVRRRRRRRRHDAEAQDGTSSSASATGGDDRRSSSSSSAGDVDTSSSSTFLTSASGAKKPRRRRGETGRRSGPRRHRHRREGRKHQNEQDNSVSKYPQDRPSSSTPPLKSQSSDRSASSNGRLDRSSRRLSQRGCRQRCDANDRGLAASGKALASRIANQRRYRRALRGDGESPRTFRRPCEGARHHNTANDNSDRGDPGDPGGSFSRDCHGDMVPPPIASAAMLAARRRELRTKSRVSSSVNHFAVSRRTRPATRHRQELLRHAGHASLARLQKRDGERTSGSEKPAAVVAEAVAASRGASPSQLWASSRQTTVKSHQSSTAPFLPQPLTPGRLEQYEAALTRDILELDVIVEKRRRRELWAEASPEAAAAAAKAVATPSRRPLSGAAQRRAMTTPAVTTGPLPSRVGITTVVTASTPTRTRRSSAGNTRAALRYNGPIASARRSHPNDYGSSKANELESAAADGRGSGDTSSTAPPTPRAETTPSPSISSPLFRVRTAAGVRWQPQQRPSARASYTSHTSNAASVSAAVRRPGAADSGNEDAEAAPHHSSSTRLPGDAARIAMMALQRRYEQLLEDIVAQPAPQPPATAESDEGDNATDGEVLMKAHSRHNYSARRHQYPHQHLSREQGEGERNRGAASSSSTQGRRSAPAPTQVDAMMEAEEARCSAALRAEYYQPPQREQNQQQEPSKTMERVPLTPATHEAGADTVPVAHVAAPYAQALRPSCAACRPQQLNEYITLGLLSMMRGCADECVDTAAVAASETAANLRQAHARPVTTPTLVQRRIREDLYAAPRRCSRRRMTQAGRKQKATCSDGNTAAAPPITSVSASCGVVLSSMHAQSADAAAAGRDVGLSPQAGTAPLPLAQLTHSFTPTPVVIDSALLTRLMRRERRARRERASQEQEARYTLQRLYIVETILVLRAMDKAAAMQEQEAPAAPALPTSQALASAATAPVNDRGGNRSGSRCPLAATRSSGDASVEADGGAAREPVVAIVSVSQQPREEASASEEEHVAAAVVVVCGDAAAAAAAEGALHVTPASQGGEGKGTQNESARAAVAPLPMRDTTARSLAMDASEMRCGVEVDTVERDAGDSSSSSASPAVLVTPSPQTAVATEVGGEVKQAKDHGGDVDVAESSSSNRSASSVLSFHVEDSQEGAALQQPGPGSDGADKDHYPVAASGSSAAAAPAAAAQPSSDESTSPVTAAVDSLATPSTASPQAAEGRPLSIDRGEPITDSDRHGTLDDVDGAAGTVDDALDGHAAASPPSAGKHANAAPHRSPPPVPSSSSAASAASSSPSRSLHVVEVLEAVRATTLVPEGEGAVGASHNADDAGATDLEAVARAAIQTPVTPVEATTSTALASAAAAEAIPESVPPPSAGDDPRRALEGPRPWKREQRQQQKMATASTRSAVPASPRRVRFSLQSEVVSSDAGEVKEVSGASKQTCWEGRATSPTAGGPQTMTPEPFKRAAAAKDDLAIDLLEKLNGLDALLLHSFPTYFTTGTDEDGLPGVVMRPHRHLPFVSPQPLQPCRSAPSRHLSDSMPPLAEGRETPPASAAGAAAADASPFDAHASALCGHRTSPRLPPGSLASQLRRKYGLPQPVQQRRHDHSAEFTLGLPAAATPSVAAAPSTPPSASASGSWPSAVPAAERPSPQEGIDASHLAVRRSVWF</sequence>
<dbReference type="VEuPathDB" id="TriTrypDB:LMJFC_050012800"/>
<feature type="region of interest" description="Disordered" evidence="1">
    <location>
        <begin position="1486"/>
        <end position="1530"/>
    </location>
</feature>
<feature type="compositionally biased region" description="Low complexity" evidence="1">
    <location>
        <begin position="199"/>
        <end position="214"/>
    </location>
</feature>
<feature type="compositionally biased region" description="Low complexity" evidence="1">
    <location>
        <begin position="259"/>
        <end position="270"/>
    </location>
</feature>
<organism evidence="2 3">
    <name type="scientific">Leishmania major</name>
    <dbReference type="NCBI Taxonomy" id="5664"/>
    <lineage>
        <taxon>Eukaryota</taxon>
        <taxon>Discoba</taxon>
        <taxon>Euglenozoa</taxon>
        <taxon>Kinetoplastea</taxon>
        <taxon>Metakinetoplastina</taxon>
        <taxon>Trypanosomatida</taxon>
        <taxon>Trypanosomatidae</taxon>
        <taxon>Leishmaniinae</taxon>
        <taxon>Leishmania</taxon>
    </lineage>
</organism>
<dbReference type="eggNOG" id="ENOG502SJI3">
    <property type="taxonomic scope" value="Eukaryota"/>
</dbReference>
<feature type="compositionally biased region" description="Low complexity" evidence="1">
    <location>
        <begin position="1968"/>
        <end position="1983"/>
    </location>
</feature>
<feature type="compositionally biased region" description="Basic residues" evidence="1">
    <location>
        <begin position="865"/>
        <end position="883"/>
    </location>
</feature>
<feature type="compositionally biased region" description="Basic residues" evidence="1">
    <location>
        <begin position="944"/>
        <end position="956"/>
    </location>
</feature>
<feature type="compositionally biased region" description="Polar residues" evidence="1">
    <location>
        <begin position="1512"/>
        <end position="1521"/>
    </location>
</feature>
<dbReference type="Proteomes" id="UP000000542">
    <property type="component" value="Chromosome 5"/>
</dbReference>
<feature type="compositionally biased region" description="Low complexity" evidence="1">
    <location>
        <begin position="231"/>
        <end position="245"/>
    </location>
</feature>
<feature type="compositionally biased region" description="Basic and acidic residues" evidence="1">
    <location>
        <begin position="2254"/>
        <end position="2272"/>
    </location>
</feature>
<name>Q4QJD5_LEIMA</name>
<feature type="compositionally biased region" description="Basic and acidic residues" evidence="1">
    <location>
        <begin position="1499"/>
        <end position="1510"/>
    </location>
</feature>
<feature type="region of interest" description="Disordered" evidence="1">
    <location>
        <begin position="1037"/>
        <end position="1090"/>
    </location>
</feature>
<reference evidence="2 3" key="2">
    <citation type="journal article" date="2011" name="Genome Res.">
        <title>Chromosome and gene copy number variation allow major structural change between species and strains of Leishmania.</title>
        <authorList>
            <person name="Rogers M.B."/>
            <person name="Hilley J.D."/>
            <person name="Dickens N.J."/>
            <person name="Wilkes J."/>
            <person name="Bates P.A."/>
            <person name="Depledge D.P."/>
            <person name="Harris D."/>
            <person name="Her Y."/>
            <person name="Herzyk P."/>
            <person name="Imamura H."/>
            <person name="Otto T.D."/>
            <person name="Sanders M."/>
            <person name="Seeger K."/>
            <person name="Dujardin J.C."/>
            <person name="Berriman M."/>
            <person name="Smith D.F."/>
            <person name="Hertz-Fowler C."/>
            <person name="Mottram J.C."/>
        </authorList>
    </citation>
    <scope>NUCLEOTIDE SEQUENCE [LARGE SCALE GENOMIC DNA]</scope>
    <source>
        <strain evidence="3">MHOM/IL/81/Friedlin</strain>
    </source>
</reference>
<feature type="region of interest" description="Disordered" evidence="1">
    <location>
        <begin position="855"/>
        <end position="1010"/>
    </location>
</feature>
<feature type="compositionally biased region" description="Polar residues" evidence="1">
    <location>
        <begin position="153"/>
        <end position="163"/>
    </location>
</feature>
<dbReference type="EMBL" id="FR796401">
    <property type="protein sequence ID" value="CAJ01987.2"/>
    <property type="molecule type" value="Genomic_DNA"/>
</dbReference>
<feature type="compositionally biased region" description="Basic residues" evidence="1">
    <location>
        <begin position="1673"/>
        <end position="1685"/>
    </location>
</feature>
<feature type="region of interest" description="Disordered" evidence="1">
    <location>
        <begin position="2497"/>
        <end position="2533"/>
    </location>
</feature>
<feature type="compositionally biased region" description="Polar residues" evidence="1">
    <location>
        <begin position="2325"/>
        <end position="2336"/>
    </location>
</feature>
<feature type="region of interest" description="Disordered" evidence="1">
    <location>
        <begin position="2308"/>
        <end position="2337"/>
    </location>
</feature>
<evidence type="ECO:0000313" key="3">
    <source>
        <dbReference type="Proteomes" id="UP000000542"/>
    </source>
</evidence>
<feature type="compositionally biased region" description="Polar residues" evidence="1">
    <location>
        <begin position="527"/>
        <end position="536"/>
    </location>
</feature>
<feature type="compositionally biased region" description="Basic and acidic residues" evidence="1">
    <location>
        <begin position="656"/>
        <end position="672"/>
    </location>
</feature>
<dbReference type="HOGENOM" id="CLU_228227_0_0_1"/>
<feature type="compositionally biased region" description="Low complexity" evidence="1">
    <location>
        <begin position="2010"/>
        <end position="2022"/>
    </location>
</feature>
<dbReference type="VEuPathDB" id="TriTrypDB:LMJSD75_050011800"/>
<feature type="region of interest" description="Disordered" evidence="1">
    <location>
        <begin position="1246"/>
        <end position="1431"/>
    </location>
</feature>
<feature type="compositionally biased region" description="Polar residues" evidence="1">
    <location>
        <begin position="1176"/>
        <end position="1196"/>
    </location>
</feature>
<dbReference type="GeneID" id="5648929"/>
<feature type="region of interest" description="Disordered" evidence="1">
    <location>
        <begin position="1137"/>
        <end position="1159"/>
    </location>
</feature>
<gene>
    <name evidence="2" type="ORF">LMJF_05_0670</name>
</gene>
<feature type="compositionally biased region" description="Low complexity" evidence="1">
    <location>
        <begin position="1345"/>
        <end position="1362"/>
    </location>
</feature>
<dbReference type="VEuPathDB" id="TriTrypDB:LmjF.05.0670"/>
<feature type="region of interest" description="Disordered" evidence="1">
    <location>
        <begin position="1962"/>
        <end position="2174"/>
    </location>
</feature>
<feature type="compositionally biased region" description="Low complexity" evidence="1">
    <location>
        <begin position="2159"/>
        <end position="2174"/>
    </location>
</feature>
<feature type="compositionally biased region" description="Low complexity" evidence="1">
    <location>
        <begin position="1284"/>
        <end position="1293"/>
    </location>
</feature>
<dbReference type="KEGG" id="lma:LMJF_05_0670"/>
<feature type="compositionally biased region" description="Polar residues" evidence="1">
    <location>
        <begin position="18"/>
        <end position="36"/>
    </location>
</feature>
<feature type="compositionally biased region" description="Basic and acidic residues" evidence="1">
    <location>
        <begin position="1040"/>
        <end position="1058"/>
    </location>
</feature>
<accession>Q4QJD5</accession>
<feature type="compositionally biased region" description="Low complexity" evidence="1">
    <location>
        <begin position="789"/>
        <end position="798"/>
    </location>
</feature>
<keyword evidence="3" id="KW-1185">Reference proteome</keyword>
<feature type="region of interest" description="Disordered" evidence="1">
    <location>
        <begin position="716"/>
        <end position="746"/>
    </location>
</feature>
<feature type="compositionally biased region" description="Low complexity" evidence="1">
    <location>
        <begin position="2052"/>
        <end position="2070"/>
    </location>
</feature>
<feature type="region of interest" description="Disordered" evidence="1">
    <location>
        <begin position="2393"/>
        <end position="2437"/>
    </location>
</feature>
<feature type="region of interest" description="Disordered" evidence="1">
    <location>
        <begin position="524"/>
        <end position="543"/>
    </location>
</feature>
<dbReference type="OMA" id="CTVSEMT"/>
<feature type="compositionally biased region" description="Polar residues" evidence="1">
    <location>
        <begin position="313"/>
        <end position="325"/>
    </location>
</feature>
<feature type="region of interest" description="Disordered" evidence="1">
    <location>
        <begin position="1673"/>
        <end position="1693"/>
    </location>
</feature>
<feature type="compositionally biased region" description="Basic residues" evidence="1">
    <location>
        <begin position="1486"/>
        <end position="1495"/>
    </location>
</feature>
<feature type="compositionally biased region" description="Low complexity" evidence="1">
    <location>
        <begin position="1397"/>
        <end position="1410"/>
    </location>
</feature>
<feature type="compositionally biased region" description="Polar residues" evidence="1">
    <location>
        <begin position="2273"/>
        <end position="2283"/>
    </location>
</feature>
<feature type="compositionally biased region" description="Low complexity" evidence="1">
    <location>
        <begin position="673"/>
        <end position="691"/>
    </location>
</feature>
<feature type="region of interest" description="Disordered" evidence="1">
    <location>
        <begin position="648"/>
        <end position="691"/>
    </location>
</feature>
<feature type="region of interest" description="Disordered" evidence="1">
    <location>
        <begin position="1176"/>
        <end position="1204"/>
    </location>
</feature>
<dbReference type="VEuPathDB" id="TriTrypDB:LMJLV39_050011500"/>
<feature type="region of interest" description="Disordered" evidence="1">
    <location>
        <begin position="150"/>
        <end position="360"/>
    </location>
</feature>
<feature type="region of interest" description="Disordered" evidence="1">
    <location>
        <begin position="766"/>
        <end position="837"/>
    </location>
</feature>
<feature type="compositionally biased region" description="Low complexity" evidence="1">
    <location>
        <begin position="890"/>
        <end position="900"/>
    </location>
</feature>
<reference evidence="2 3" key="1">
    <citation type="journal article" date="2005" name="Science">
        <title>The genome of the kinetoplastid parasite, Leishmania major.</title>
        <authorList>
            <person name="Ivens A.C."/>
            <person name="Peacock C.S."/>
            <person name="Worthey E.A."/>
            <person name="Murphy L."/>
            <person name="Aggarwal G."/>
            <person name="Berriman M."/>
            <person name="Sisk E."/>
            <person name="Rajandream M.A."/>
            <person name="Adlem E."/>
            <person name="Aert R."/>
            <person name="Anupama A."/>
            <person name="Apostolou Z."/>
            <person name="Attipoe P."/>
            <person name="Bason N."/>
            <person name="Bauser C."/>
            <person name="Beck A."/>
            <person name="Beverley S.M."/>
            <person name="Bianchettin G."/>
            <person name="Borzym K."/>
            <person name="Bothe G."/>
            <person name="Bruschi C.V."/>
            <person name="Collins M."/>
            <person name="Cadag E."/>
            <person name="Ciarloni L."/>
            <person name="Clayton C."/>
            <person name="Coulson R.M."/>
            <person name="Cronin A."/>
            <person name="Cruz A.K."/>
            <person name="Davies R.M."/>
            <person name="De Gaudenzi J."/>
            <person name="Dobson D.E."/>
            <person name="Duesterhoeft A."/>
            <person name="Fazelina G."/>
            <person name="Fosker N."/>
            <person name="Frasch A.C."/>
            <person name="Fraser A."/>
            <person name="Fuchs M."/>
            <person name="Gabel C."/>
            <person name="Goble A."/>
            <person name="Goffeau A."/>
            <person name="Harris D."/>
            <person name="Hertz-Fowler C."/>
            <person name="Hilbert H."/>
            <person name="Horn D."/>
            <person name="Huang Y."/>
            <person name="Klages S."/>
            <person name="Knights A."/>
            <person name="Kube M."/>
            <person name="Larke N."/>
            <person name="Litvin L."/>
            <person name="Lord A."/>
            <person name="Louie T."/>
            <person name="Marra M."/>
            <person name="Masuy D."/>
            <person name="Matthews K."/>
            <person name="Michaeli S."/>
            <person name="Mottram J.C."/>
            <person name="Muller-Auer S."/>
            <person name="Munden H."/>
            <person name="Nelson S."/>
            <person name="Norbertczak H."/>
            <person name="Oliver K."/>
            <person name="O'neil S."/>
            <person name="Pentony M."/>
            <person name="Pohl T.M."/>
            <person name="Price C."/>
            <person name="Purnelle B."/>
            <person name="Quail M.A."/>
            <person name="Rabbinowitsch E."/>
            <person name="Reinhardt R."/>
            <person name="Rieger M."/>
            <person name="Rinta J."/>
            <person name="Robben J."/>
            <person name="Robertson L."/>
            <person name="Ruiz J.C."/>
            <person name="Rutter S."/>
            <person name="Saunders D."/>
            <person name="Schafer M."/>
            <person name="Schein J."/>
            <person name="Schwartz D.C."/>
            <person name="Seeger K."/>
            <person name="Seyler A."/>
            <person name="Sharp S."/>
            <person name="Shin H."/>
            <person name="Sivam D."/>
            <person name="Squares R."/>
            <person name="Squares S."/>
            <person name="Tosato V."/>
            <person name="Vogt C."/>
            <person name="Volckaert G."/>
            <person name="Wambutt R."/>
            <person name="Warren T."/>
            <person name="Wedler H."/>
            <person name="Woodward J."/>
            <person name="Zhou S."/>
            <person name="Zimmermann W."/>
            <person name="Smith D.F."/>
            <person name="Blackwell J.M."/>
            <person name="Stuart K.D."/>
            <person name="Barrell B."/>
            <person name="Myler P.J."/>
        </authorList>
    </citation>
    <scope>NUCLEOTIDE SEQUENCE [LARGE SCALE GENOMIC DNA]</scope>
    <source>
        <strain evidence="3">MHOM/IL/81/Friedlin</strain>
    </source>
</reference>
<feature type="compositionally biased region" description="Low complexity" evidence="1">
    <location>
        <begin position="92"/>
        <end position="105"/>
    </location>
</feature>
<feature type="region of interest" description="Disordered" evidence="1">
    <location>
        <begin position="18"/>
        <end position="123"/>
    </location>
</feature>
<feature type="region of interest" description="Disordered" evidence="1">
    <location>
        <begin position="594"/>
        <end position="636"/>
    </location>
</feature>
<feature type="compositionally biased region" description="Low complexity" evidence="1">
    <location>
        <begin position="716"/>
        <end position="735"/>
    </location>
</feature>
<dbReference type="RefSeq" id="XP_001687544.2">
    <property type="nucleotide sequence ID" value="XM_001687492.2"/>
</dbReference>
<feature type="compositionally biased region" description="Polar residues" evidence="1">
    <location>
        <begin position="766"/>
        <end position="775"/>
    </location>
</feature>
<evidence type="ECO:0000313" key="2">
    <source>
        <dbReference type="EMBL" id="CAJ01987.2"/>
    </source>
</evidence>
<feature type="compositionally biased region" description="Polar residues" evidence="1">
    <location>
        <begin position="1379"/>
        <end position="1396"/>
    </location>
</feature>
<feature type="region of interest" description="Disordered" evidence="1">
    <location>
        <begin position="2239"/>
        <end position="2290"/>
    </location>
</feature>
<feature type="compositionally biased region" description="Low complexity" evidence="1">
    <location>
        <begin position="2497"/>
        <end position="2522"/>
    </location>
</feature>
<feature type="compositionally biased region" description="Low complexity" evidence="1">
    <location>
        <begin position="2426"/>
        <end position="2437"/>
    </location>
</feature>
<evidence type="ECO:0000256" key="1">
    <source>
        <dbReference type="SAM" id="MobiDB-lite"/>
    </source>
</evidence>
<feature type="compositionally biased region" description="Low complexity" evidence="1">
    <location>
        <begin position="974"/>
        <end position="994"/>
    </location>
</feature>
<feature type="compositionally biased region" description="Acidic residues" evidence="1">
    <location>
        <begin position="246"/>
        <end position="258"/>
    </location>
</feature>
<feature type="compositionally biased region" description="Basic and acidic residues" evidence="1">
    <location>
        <begin position="2101"/>
        <end position="2117"/>
    </location>
</feature>
<proteinExistence type="predicted"/>
<feature type="compositionally biased region" description="Basic and acidic residues" evidence="1">
    <location>
        <begin position="615"/>
        <end position="625"/>
    </location>
</feature>
<feature type="compositionally biased region" description="Basic and acidic residues" evidence="1">
    <location>
        <begin position="1147"/>
        <end position="1156"/>
    </location>
</feature>
<dbReference type="InParanoid" id="Q4QJD5"/>